<sequence length="51" mass="5546">MNIPNLSGNTAPSHQARYYYGPNYKKMTLAGLVFGGLSLFAVFTHPARTTA</sequence>
<dbReference type="EMBL" id="CP027753">
    <property type="protein sequence ID" value="AZE45915.1"/>
    <property type="molecule type" value="Genomic_DNA"/>
</dbReference>
<evidence type="ECO:0000256" key="1">
    <source>
        <dbReference type="SAM" id="Phobius"/>
    </source>
</evidence>
<evidence type="ECO:0000313" key="2">
    <source>
        <dbReference type="EMBL" id="AZE45915.1"/>
    </source>
</evidence>
<keyword evidence="1" id="KW-0472">Membrane</keyword>
<feature type="transmembrane region" description="Helical" evidence="1">
    <location>
        <begin position="27"/>
        <end position="47"/>
    </location>
</feature>
<name>A0A3G7TFT4_9PSED</name>
<dbReference type="Proteomes" id="UP000268048">
    <property type="component" value="Chromosome"/>
</dbReference>
<accession>A0A3G7TFT4</accession>
<reference evidence="2 3" key="1">
    <citation type="submission" date="2018-03" db="EMBL/GenBank/DDBJ databases">
        <title>Diversity of phytobeneficial traits revealed by whole-genome analysis of worldwide-isolated phenazine-producing Pseudomonas spp.</title>
        <authorList>
            <person name="Biessy A."/>
            <person name="Novinscak A."/>
            <person name="Blom J."/>
            <person name="Leger G."/>
            <person name="Thomashow L.S."/>
            <person name="Cazorla F.M."/>
            <person name="Josic D."/>
            <person name="Filion M."/>
        </authorList>
    </citation>
    <scope>NUCLEOTIDE SEQUENCE [LARGE SCALE GENOMIC DNA]</scope>
    <source>
        <strain evidence="2 3">B25</strain>
    </source>
</reference>
<keyword evidence="1" id="KW-0812">Transmembrane</keyword>
<keyword evidence="1" id="KW-1133">Transmembrane helix</keyword>
<proteinExistence type="predicted"/>
<organism evidence="2 3">
    <name type="scientific">Pseudomonas chlororaphis</name>
    <dbReference type="NCBI Taxonomy" id="587753"/>
    <lineage>
        <taxon>Bacteria</taxon>
        <taxon>Pseudomonadati</taxon>
        <taxon>Pseudomonadota</taxon>
        <taxon>Gammaproteobacteria</taxon>
        <taxon>Pseudomonadales</taxon>
        <taxon>Pseudomonadaceae</taxon>
        <taxon>Pseudomonas</taxon>
    </lineage>
</organism>
<evidence type="ECO:0000313" key="3">
    <source>
        <dbReference type="Proteomes" id="UP000268048"/>
    </source>
</evidence>
<gene>
    <name evidence="2" type="ORF">C4K04_0210</name>
</gene>
<dbReference type="AlphaFoldDB" id="A0A3G7TFT4"/>
<protein>
    <submittedName>
        <fullName evidence="2">Uncharacterized protein</fullName>
    </submittedName>
</protein>
<dbReference type="RefSeq" id="WP_206429778.1">
    <property type="nucleotide sequence ID" value="NZ_CP027753.1"/>
</dbReference>